<dbReference type="SUPFAM" id="SSF53098">
    <property type="entry name" value="Ribonuclease H-like"/>
    <property type="match status" value="1"/>
</dbReference>
<gene>
    <name evidence="1" type="primary">AVEN_115855_1</name>
    <name evidence="1" type="ORF">TNIN_352711</name>
</gene>
<dbReference type="EMBL" id="BMAV01013836">
    <property type="protein sequence ID" value="GFY61849.1"/>
    <property type="molecule type" value="Genomic_DNA"/>
</dbReference>
<protein>
    <submittedName>
        <fullName evidence="1">Integrase catalytic domain-containing protein</fullName>
    </submittedName>
</protein>
<reference evidence="1" key="1">
    <citation type="submission" date="2020-08" db="EMBL/GenBank/DDBJ databases">
        <title>Multicomponent nature underlies the extraordinary mechanical properties of spider dragline silk.</title>
        <authorList>
            <person name="Kono N."/>
            <person name="Nakamura H."/>
            <person name="Mori M."/>
            <person name="Yoshida Y."/>
            <person name="Ohtoshi R."/>
            <person name="Malay A.D."/>
            <person name="Moran D.A.P."/>
            <person name="Tomita M."/>
            <person name="Numata K."/>
            <person name="Arakawa K."/>
        </authorList>
    </citation>
    <scope>NUCLEOTIDE SEQUENCE</scope>
</reference>
<dbReference type="Proteomes" id="UP000886998">
    <property type="component" value="Unassembled WGS sequence"/>
</dbReference>
<keyword evidence="2" id="KW-1185">Reference proteome</keyword>
<dbReference type="Gene3D" id="3.30.420.10">
    <property type="entry name" value="Ribonuclease H-like superfamily/Ribonuclease H"/>
    <property type="match status" value="1"/>
</dbReference>
<dbReference type="PANTHER" id="PTHR47331">
    <property type="entry name" value="PHD-TYPE DOMAIN-CONTAINING PROTEIN"/>
    <property type="match status" value="1"/>
</dbReference>
<dbReference type="InterPro" id="IPR036397">
    <property type="entry name" value="RNaseH_sf"/>
</dbReference>
<proteinExistence type="predicted"/>
<dbReference type="PANTHER" id="PTHR47331:SF6">
    <property type="entry name" value="DOUBLECORTIN DOMAIN-CONTAINING PROTEIN"/>
    <property type="match status" value="1"/>
</dbReference>
<dbReference type="AlphaFoldDB" id="A0A8X7C8K9"/>
<sequence>MHNEVVHIDGNVMTTLTMHVGNIKLADLWELQHLDNAPSEYCDVVEKLKCSFYVDNCLSGVHNVTEEEYFIDAAKKVLSKGCFNLRGWQSNVACKYVSQSSGDVSVLGMLWNLDHDALRCNINFEALVQRQSTKRFGFFNSAKDRVKDANVFDVTGIDLTGPLLQEDGGRGVDSALYTCAIYRAVHLELVSSLSTECFMLSLRRFIARRNRPEVIYTDNGTSFVGTNRELENLD</sequence>
<accession>A0A8X7C8K9</accession>
<organism evidence="1 2">
    <name type="scientific">Trichonephila inaurata madagascariensis</name>
    <dbReference type="NCBI Taxonomy" id="2747483"/>
    <lineage>
        <taxon>Eukaryota</taxon>
        <taxon>Metazoa</taxon>
        <taxon>Ecdysozoa</taxon>
        <taxon>Arthropoda</taxon>
        <taxon>Chelicerata</taxon>
        <taxon>Arachnida</taxon>
        <taxon>Araneae</taxon>
        <taxon>Araneomorphae</taxon>
        <taxon>Entelegynae</taxon>
        <taxon>Araneoidea</taxon>
        <taxon>Nephilidae</taxon>
        <taxon>Trichonephila</taxon>
        <taxon>Trichonephila inaurata</taxon>
    </lineage>
</organism>
<dbReference type="OrthoDB" id="6431442at2759"/>
<name>A0A8X7C8K9_9ARAC</name>
<comment type="caution">
    <text evidence="1">The sequence shown here is derived from an EMBL/GenBank/DDBJ whole genome shotgun (WGS) entry which is preliminary data.</text>
</comment>
<dbReference type="GO" id="GO:0003676">
    <property type="term" value="F:nucleic acid binding"/>
    <property type="evidence" value="ECO:0007669"/>
    <property type="project" value="InterPro"/>
</dbReference>
<evidence type="ECO:0000313" key="1">
    <source>
        <dbReference type="EMBL" id="GFY61849.1"/>
    </source>
</evidence>
<evidence type="ECO:0000313" key="2">
    <source>
        <dbReference type="Proteomes" id="UP000886998"/>
    </source>
</evidence>
<dbReference type="InterPro" id="IPR012337">
    <property type="entry name" value="RNaseH-like_sf"/>
</dbReference>